<proteinExistence type="predicted"/>
<gene>
    <name evidence="1" type="ORF">SAMN05216580_2404</name>
</gene>
<dbReference type="InterPro" id="IPR054635">
    <property type="entry name" value="PA1571-like"/>
</dbReference>
<dbReference type="Proteomes" id="UP000243063">
    <property type="component" value="Chromosome I"/>
</dbReference>
<organism evidence="1 2">
    <name type="scientific">Geopseudomonas guangdongensis</name>
    <dbReference type="NCBI Taxonomy" id="1245526"/>
    <lineage>
        <taxon>Bacteria</taxon>
        <taxon>Pseudomonadati</taxon>
        <taxon>Pseudomonadota</taxon>
        <taxon>Gammaproteobacteria</taxon>
        <taxon>Pseudomonadales</taxon>
        <taxon>Pseudomonadaceae</taxon>
        <taxon>Geopseudomonas</taxon>
    </lineage>
</organism>
<name>A0A1H2HM01_9GAMM</name>
<reference evidence="2" key="1">
    <citation type="submission" date="2016-10" db="EMBL/GenBank/DDBJ databases">
        <authorList>
            <person name="Varghese N."/>
            <person name="Submissions S."/>
        </authorList>
    </citation>
    <scope>NUCLEOTIDE SEQUENCE [LARGE SCALE GENOMIC DNA]</scope>
    <source>
        <strain evidence="2">CCTCC 2012022</strain>
    </source>
</reference>
<dbReference type="RefSeq" id="WP_090214794.1">
    <property type="nucleotide sequence ID" value="NZ_LT629780.1"/>
</dbReference>
<protein>
    <submittedName>
        <fullName evidence="1">Uncharacterized protein</fullName>
    </submittedName>
</protein>
<dbReference type="NCBIfam" id="NF045613">
    <property type="entry name" value="PA1571_fam"/>
    <property type="match status" value="1"/>
</dbReference>
<dbReference type="EMBL" id="LT629780">
    <property type="protein sequence ID" value="SDU32911.1"/>
    <property type="molecule type" value="Genomic_DNA"/>
</dbReference>
<accession>A0A1H2HM01</accession>
<dbReference type="OrthoDB" id="7019010at2"/>
<dbReference type="AlphaFoldDB" id="A0A1H2HM01"/>
<evidence type="ECO:0000313" key="1">
    <source>
        <dbReference type="EMBL" id="SDU32911.1"/>
    </source>
</evidence>
<sequence length="60" mass="6849">MSSAAPASPRRHLSQPLRQQHLGAIIDARGREIPITEQMILQACRQLEQADKPRRRFLFG</sequence>
<evidence type="ECO:0000313" key="2">
    <source>
        <dbReference type="Proteomes" id="UP000243063"/>
    </source>
</evidence>
<keyword evidence="2" id="KW-1185">Reference proteome</keyword>